<comment type="caution">
    <text evidence="1">The sequence shown here is derived from an EMBL/GenBank/DDBJ whole genome shotgun (WGS) entry which is preliminary data.</text>
</comment>
<accession>A0ABN0ZYR9</accession>
<sequence>MTTHPEKPARPGAIDGRTSEFTLFFKVKPGHGKLLRDIFQQRSFDQLSRQVTEQIGTLHDARWVLFDEDTRLMFATSFDGDWDVYIEEFARRIPQIFDDILTHAEDYPGINAPVIKEYIVAHQVTACSYFRAIPDATVRDLRKARAVYKAYDKLVEEYS</sequence>
<evidence type="ECO:0000313" key="1">
    <source>
        <dbReference type="EMBL" id="GAA0462790.1"/>
    </source>
</evidence>
<organism evidence="1 2">
    <name type="scientific">Streptomyces olivaceiscleroticus</name>
    <dbReference type="NCBI Taxonomy" id="68245"/>
    <lineage>
        <taxon>Bacteria</taxon>
        <taxon>Bacillati</taxon>
        <taxon>Actinomycetota</taxon>
        <taxon>Actinomycetes</taxon>
        <taxon>Kitasatosporales</taxon>
        <taxon>Streptomycetaceae</taxon>
        <taxon>Streptomyces</taxon>
    </lineage>
</organism>
<evidence type="ECO:0000313" key="2">
    <source>
        <dbReference type="Proteomes" id="UP001500909"/>
    </source>
</evidence>
<dbReference type="RefSeq" id="WP_346095289.1">
    <property type="nucleotide sequence ID" value="NZ_BAAABY010000023.1"/>
</dbReference>
<name>A0ABN0ZYR9_9ACTN</name>
<gene>
    <name evidence="1" type="ORF">GCM10010361_28320</name>
</gene>
<proteinExistence type="predicted"/>
<dbReference type="EMBL" id="BAAABY010000023">
    <property type="protein sequence ID" value="GAA0462790.1"/>
    <property type="molecule type" value="Genomic_DNA"/>
</dbReference>
<reference evidence="1 2" key="1">
    <citation type="journal article" date="2019" name="Int. J. Syst. Evol. Microbiol.">
        <title>The Global Catalogue of Microorganisms (GCM) 10K type strain sequencing project: providing services to taxonomists for standard genome sequencing and annotation.</title>
        <authorList>
            <consortium name="The Broad Institute Genomics Platform"/>
            <consortium name="The Broad Institute Genome Sequencing Center for Infectious Disease"/>
            <person name="Wu L."/>
            <person name="Ma J."/>
        </authorList>
    </citation>
    <scope>NUCLEOTIDE SEQUENCE [LARGE SCALE GENOMIC DNA]</scope>
    <source>
        <strain evidence="1 2">JCM 4805</strain>
    </source>
</reference>
<keyword evidence="2" id="KW-1185">Reference proteome</keyword>
<dbReference type="Proteomes" id="UP001500909">
    <property type="component" value="Unassembled WGS sequence"/>
</dbReference>
<protein>
    <submittedName>
        <fullName evidence="1">Uncharacterized protein</fullName>
    </submittedName>
</protein>